<organism evidence="1 2">
    <name type="scientific">Iris pallida</name>
    <name type="common">Sweet iris</name>
    <dbReference type="NCBI Taxonomy" id="29817"/>
    <lineage>
        <taxon>Eukaryota</taxon>
        <taxon>Viridiplantae</taxon>
        <taxon>Streptophyta</taxon>
        <taxon>Embryophyta</taxon>
        <taxon>Tracheophyta</taxon>
        <taxon>Spermatophyta</taxon>
        <taxon>Magnoliopsida</taxon>
        <taxon>Liliopsida</taxon>
        <taxon>Asparagales</taxon>
        <taxon>Iridaceae</taxon>
        <taxon>Iridoideae</taxon>
        <taxon>Irideae</taxon>
        <taxon>Iris</taxon>
    </lineage>
</organism>
<dbReference type="EMBL" id="JANAVB010008935">
    <property type="protein sequence ID" value="KAJ6841031.1"/>
    <property type="molecule type" value="Genomic_DNA"/>
</dbReference>
<evidence type="ECO:0000313" key="2">
    <source>
        <dbReference type="Proteomes" id="UP001140949"/>
    </source>
</evidence>
<dbReference type="Proteomes" id="UP001140949">
    <property type="component" value="Unassembled WGS sequence"/>
</dbReference>
<name>A0AAX6HK98_IRIPA</name>
<sequence>MVNGHHPTTPRWSHLFGMTNDRRRATTVLDEEPRSGTSSTIDRVDFTASFLLGAATDELPS</sequence>
<gene>
    <name evidence="1" type="ORF">M6B38_308830</name>
</gene>
<dbReference type="AlphaFoldDB" id="A0AAX6HK98"/>
<proteinExistence type="predicted"/>
<reference evidence="1" key="2">
    <citation type="submission" date="2023-04" db="EMBL/GenBank/DDBJ databases">
        <authorList>
            <person name="Bruccoleri R.E."/>
            <person name="Oakeley E.J."/>
            <person name="Faust A.-M."/>
            <person name="Dessus-Babus S."/>
            <person name="Altorfer M."/>
            <person name="Burckhardt D."/>
            <person name="Oertli M."/>
            <person name="Naumann U."/>
            <person name="Petersen F."/>
            <person name="Wong J."/>
        </authorList>
    </citation>
    <scope>NUCLEOTIDE SEQUENCE</scope>
    <source>
        <strain evidence="1">GSM-AAB239-AS_SAM_17_03QT</strain>
        <tissue evidence="1">Leaf</tissue>
    </source>
</reference>
<evidence type="ECO:0000313" key="1">
    <source>
        <dbReference type="EMBL" id="KAJ6841031.1"/>
    </source>
</evidence>
<keyword evidence="2" id="KW-1185">Reference proteome</keyword>
<protein>
    <submittedName>
        <fullName evidence="1">Uncharacterized protein</fullName>
    </submittedName>
</protein>
<accession>A0AAX6HK98</accession>
<reference evidence="1" key="1">
    <citation type="journal article" date="2023" name="GigaByte">
        <title>Genome assembly of the bearded iris, Iris pallida Lam.</title>
        <authorList>
            <person name="Bruccoleri R.E."/>
            <person name="Oakeley E.J."/>
            <person name="Faust A.M.E."/>
            <person name="Altorfer M."/>
            <person name="Dessus-Babus S."/>
            <person name="Burckhardt D."/>
            <person name="Oertli M."/>
            <person name="Naumann U."/>
            <person name="Petersen F."/>
            <person name="Wong J."/>
        </authorList>
    </citation>
    <scope>NUCLEOTIDE SEQUENCE</scope>
    <source>
        <strain evidence="1">GSM-AAB239-AS_SAM_17_03QT</strain>
    </source>
</reference>
<comment type="caution">
    <text evidence="1">The sequence shown here is derived from an EMBL/GenBank/DDBJ whole genome shotgun (WGS) entry which is preliminary data.</text>
</comment>